<dbReference type="STRING" id="561061.SAMN05660862_2242"/>
<name>A0A1X7JVY0_9SPHI</name>
<sequence length="178" mass="18571">MAAVTGVESLEFAPIGVNGAIPTTGWVKLRDIEDGGITLNIPELATIDVRVEDVDGIRFVLKGDEEPAAISGASLDISISNANLLFNGVAGATGVEFSAKNRQIHNLAIRLTSKPFEGKKMVWVAPSAAISAGFKNNVARAGFLALSFTGKTTTPLDGTGSPVSPWGYKFVDVTLPEG</sequence>
<gene>
    <name evidence="1" type="ORF">SAMN05660862_2242</name>
</gene>
<dbReference type="AlphaFoldDB" id="A0A1X7JVY0"/>
<proteinExistence type="predicted"/>
<protein>
    <submittedName>
        <fullName evidence="1">Uncharacterized protein</fullName>
    </submittedName>
</protein>
<reference evidence="1 2" key="1">
    <citation type="submission" date="2017-04" db="EMBL/GenBank/DDBJ databases">
        <authorList>
            <person name="Afonso C.L."/>
            <person name="Miller P.J."/>
            <person name="Scott M.A."/>
            <person name="Spackman E."/>
            <person name="Goraichik I."/>
            <person name="Dimitrov K.M."/>
            <person name="Suarez D.L."/>
            <person name="Swayne D.E."/>
        </authorList>
    </citation>
    <scope>NUCLEOTIDE SEQUENCE [LARGE SCALE GENOMIC DNA]</scope>
    <source>
        <strain evidence="1 2">DSM 22418</strain>
    </source>
</reference>
<evidence type="ECO:0000313" key="1">
    <source>
        <dbReference type="EMBL" id="SMG32378.1"/>
    </source>
</evidence>
<accession>A0A1X7JVY0</accession>
<dbReference type="Proteomes" id="UP000192980">
    <property type="component" value="Unassembled WGS sequence"/>
</dbReference>
<dbReference type="EMBL" id="FXAU01000003">
    <property type="protein sequence ID" value="SMG32378.1"/>
    <property type="molecule type" value="Genomic_DNA"/>
</dbReference>
<keyword evidence="2" id="KW-1185">Reference proteome</keyword>
<evidence type="ECO:0000313" key="2">
    <source>
        <dbReference type="Proteomes" id="UP000192980"/>
    </source>
</evidence>
<dbReference type="OrthoDB" id="709570at2"/>
<dbReference type="RefSeq" id="WP_085472962.1">
    <property type="nucleotide sequence ID" value="NZ_FXAU01000003.1"/>
</dbReference>
<organism evidence="1 2">
    <name type="scientific">Sphingobacterium psychroaquaticum</name>
    <dbReference type="NCBI Taxonomy" id="561061"/>
    <lineage>
        <taxon>Bacteria</taxon>
        <taxon>Pseudomonadati</taxon>
        <taxon>Bacteroidota</taxon>
        <taxon>Sphingobacteriia</taxon>
        <taxon>Sphingobacteriales</taxon>
        <taxon>Sphingobacteriaceae</taxon>
        <taxon>Sphingobacterium</taxon>
    </lineage>
</organism>